<keyword evidence="2" id="KW-0963">Cytoplasm</keyword>
<dbReference type="SMART" id="SM00481">
    <property type="entry name" value="POLIIIAc"/>
    <property type="match status" value="1"/>
</dbReference>
<dbReference type="Pfam" id="PF14579">
    <property type="entry name" value="HHH_6"/>
    <property type="match status" value="1"/>
</dbReference>
<dbReference type="InterPro" id="IPR004013">
    <property type="entry name" value="PHP_dom"/>
</dbReference>
<keyword evidence="7" id="KW-0239">DNA-directed DNA polymerase</keyword>
<dbReference type="InterPro" id="IPR016195">
    <property type="entry name" value="Pol/histidinol_Pase-like"/>
</dbReference>
<dbReference type="GO" id="GO:0006281">
    <property type="term" value="P:DNA repair"/>
    <property type="evidence" value="ECO:0007669"/>
    <property type="project" value="UniProtKB-KW"/>
</dbReference>
<comment type="caution">
    <text evidence="12">The sequence shown here is derived from an EMBL/GenBank/DDBJ whole genome shotgun (WGS) entry which is preliminary data.</text>
</comment>
<dbReference type="Pfam" id="PF07733">
    <property type="entry name" value="DNA_pol3_alpha"/>
    <property type="match status" value="2"/>
</dbReference>
<dbReference type="CDD" id="cd04485">
    <property type="entry name" value="DnaE_OBF"/>
    <property type="match status" value="1"/>
</dbReference>
<dbReference type="GO" id="GO:0006260">
    <property type="term" value="P:DNA replication"/>
    <property type="evidence" value="ECO:0007669"/>
    <property type="project" value="UniProtKB-KW"/>
</dbReference>
<evidence type="ECO:0000256" key="8">
    <source>
        <dbReference type="ARBA" id="ARBA00023204"/>
    </source>
</evidence>
<dbReference type="InterPro" id="IPR040982">
    <property type="entry name" value="DNA_pol3_finger"/>
</dbReference>
<evidence type="ECO:0000313" key="13">
    <source>
        <dbReference type="Proteomes" id="UP000278962"/>
    </source>
</evidence>
<keyword evidence="5" id="KW-0235">DNA replication</keyword>
<evidence type="ECO:0000313" key="12">
    <source>
        <dbReference type="EMBL" id="RKQ90798.1"/>
    </source>
</evidence>
<dbReference type="EMBL" id="RBIL01000001">
    <property type="protein sequence ID" value="RKQ90798.1"/>
    <property type="molecule type" value="Genomic_DNA"/>
</dbReference>
<comment type="catalytic activity">
    <reaction evidence="9">
        <text>DNA(n) + a 2'-deoxyribonucleoside 5'-triphosphate = DNA(n+1) + diphosphate</text>
        <dbReference type="Rhea" id="RHEA:22508"/>
        <dbReference type="Rhea" id="RHEA-COMP:17339"/>
        <dbReference type="Rhea" id="RHEA-COMP:17340"/>
        <dbReference type="ChEBI" id="CHEBI:33019"/>
        <dbReference type="ChEBI" id="CHEBI:61560"/>
        <dbReference type="ChEBI" id="CHEBI:173112"/>
        <dbReference type="EC" id="2.7.7.7"/>
    </reaction>
</comment>
<evidence type="ECO:0000256" key="10">
    <source>
        <dbReference type="SAM" id="MobiDB-lite"/>
    </source>
</evidence>
<keyword evidence="6" id="KW-0227">DNA damage</keyword>
<evidence type="ECO:0000256" key="6">
    <source>
        <dbReference type="ARBA" id="ARBA00022763"/>
    </source>
</evidence>
<dbReference type="Pfam" id="PF17657">
    <property type="entry name" value="DNA_pol3_finger"/>
    <property type="match status" value="1"/>
</dbReference>
<proteinExistence type="predicted"/>
<dbReference type="GO" id="GO:0003887">
    <property type="term" value="F:DNA-directed DNA polymerase activity"/>
    <property type="evidence" value="ECO:0007669"/>
    <property type="project" value="UniProtKB-KW"/>
</dbReference>
<reference evidence="12 13" key="1">
    <citation type="submission" date="2018-10" db="EMBL/GenBank/DDBJ databases">
        <title>Genomic Encyclopedia of Archaeal and Bacterial Type Strains, Phase II (KMG-II): from individual species to whole genera.</title>
        <authorList>
            <person name="Goeker M."/>
        </authorList>
    </citation>
    <scope>NUCLEOTIDE SEQUENCE [LARGE SCALE GENOMIC DNA]</scope>
    <source>
        <strain evidence="12 13">DSM 14954</strain>
    </source>
</reference>
<dbReference type="InterPro" id="IPR003141">
    <property type="entry name" value="Pol/His_phosphatase_N"/>
</dbReference>
<dbReference type="InterPro" id="IPR029460">
    <property type="entry name" value="DNAPol_HHH"/>
</dbReference>
<keyword evidence="8" id="KW-0234">DNA repair</keyword>
<dbReference type="SUPFAM" id="SSF89550">
    <property type="entry name" value="PHP domain-like"/>
    <property type="match status" value="1"/>
</dbReference>
<evidence type="ECO:0000256" key="5">
    <source>
        <dbReference type="ARBA" id="ARBA00022705"/>
    </source>
</evidence>
<evidence type="ECO:0000256" key="2">
    <source>
        <dbReference type="ARBA" id="ARBA00022490"/>
    </source>
</evidence>
<keyword evidence="13" id="KW-1185">Reference proteome</keyword>
<evidence type="ECO:0000256" key="9">
    <source>
        <dbReference type="ARBA" id="ARBA00049244"/>
    </source>
</evidence>
<evidence type="ECO:0000256" key="4">
    <source>
        <dbReference type="ARBA" id="ARBA00022695"/>
    </source>
</evidence>
<evidence type="ECO:0000256" key="3">
    <source>
        <dbReference type="ARBA" id="ARBA00022679"/>
    </source>
</evidence>
<dbReference type="NCBIfam" id="TIGR00594">
    <property type="entry name" value="polc"/>
    <property type="match status" value="1"/>
</dbReference>
<gene>
    <name evidence="12" type="ORF">C8N24_0611</name>
</gene>
<evidence type="ECO:0000256" key="1">
    <source>
        <dbReference type="ARBA" id="ARBA00012417"/>
    </source>
</evidence>
<dbReference type="PANTHER" id="PTHR32294">
    <property type="entry name" value="DNA POLYMERASE III SUBUNIT ALPHA"/>
    <property type="match status" value="1"/>
</dbReference>
<keyword evidence="3" id="KW-0808">Transferase</keyword>
<dbReference type="InterPro" id="IPR011708">
    <property type="entry name" value="DNA_pol3_alpha_NTPase_dom"/>
</dbReference>
<dbReference type="Proteomes" id="UP000278962">
    <property type="component" value="Unassembled WGS sequence"/>
</dbReference>
<feature type="compositionally biased region" description="Polar residues" evidence="10">
    <location>
        <begin position="1289"/>
        <end position="1300"/>
    </location>
</feature>
<sequence>MPYVELHAHTAFSFLDGASSPAELATAAAELGHEAMAVTDHNGVSGSMEFAQAAKPLGLRAIQGVELDVSDPRPEHDGERRHVTLLVENAVGWRNLCRIVTRAHVHDRDPHEPPPAVPMETLEAHPEGLVCLSGCADHGVHDAATLERLKAAFGADNLRVELQRPFQRHDRSRNRELAQLAKRLGLKTVATGNVHVHARSRAPLQDAFVALRHHLTLDSSEPVRRGNTAHVLASPKAMAARFEGHAEAVEESGELAARLRFDLTQDLGYRYPGAEDPQATRKLAELCWAMIEVRYPPGSANHGAANARLTEELRVIDSLGLAGFFLLHRDLLELARDVAVEVRGPSSARALLPPGRGRGSSVSSIVCYLTGLSHIDPVANDLFLGRFLNEDLNSLPDIDLDFPRDVREKLIPRVHDRYGKERSALVAAFPTFRSRGAIRELGKVLGLPAGELERVARGAEPWAVKNVGRDVEVAMGMEPTGEPGPFVDPDARANAFAMSTSEWLAMVNGKRPDQAEAHETDTSERSYAHLPGRWRWLARLCDEAYGLPRHLSQHSGGMIVATRPLIDCCPVLPAAMEGRQLCQWDKDSCADAGFLKIDLLGLGMLSAVERCVEEIGRVRGERVDLSRIPYDDKPTYDAIQVADTMGVFQIESRAQMASLLRTRPQSLEDLTIQVAIVRPGPILGGAVNPYISRRQTQRENPDYEVPYEHESLREVLKDTLGTIIFQDQVIEVAMAFAGFSPGEAEGLRRAMSRKRSAEAIEAYHQRFLDGARATHGVSEEVAERVYGMIVGFSGFGFPKAHGAAFGLLAYQSTWLRVHHTPEFLCALLNEQPMGFYAPDTLAHEAQRRGVELRPPDVNESQALCTVEWVPEMGPYPGPASETEVERAVATLNDVRIARDERGALQAVAKSGGSGAALSAASGGADGPVGALRQIGEATGATPMRSRAAAERGAGGSVDARGASRWPGAGAGSVAGGPGAGGAAGVGGAAGGPGAGGVNGVGGVVGGARPLGIVRLGLGYVSGVREDEVKALVAAREAGGPFTSLADLASRAGAGRPSLDKLAWAGACDALVGGSSEHARRTALWQLGVAAPGERLVEGTQLSLPLEVPDAPDLRPLTPWESMIGDYATTGLTLGPHPMQLLRRSLPPNTVSIADLQRIPHDTPVRLGGLVVARQRPGTAKGIVFLLLEDEFGTINLIVPPDLYEANRLTVRSEPLLLCQGRLEKLPQAGGGINLFVKAVRALVTPDDVKADVVELAERRVQAAAAGRGEGAQGGREAASTMGEFRQVSPPIQSFASGRRR</sequence>
<keyword evidence="4" id="KW-0548">Nucleotidyltransferase</keyword>
<name>A0A660L6W8_9ACTN</name>
<dbReference type="GO" id="GO:0008408">
    <property type="term" value="F:3'-5' exonuclease activity"/>
    <property type="evidence" value="ECO:0007669"/>
    <property type="project" value="InterPro"/>
</dbReference>
<evidence type="ECO:0000256" key="7">
    <source>
        <dbReference type="ARBA" id="ARBA00022932"/>
    </source>
</evidence>
<dbReference type="EC" id="2.7.7.7" evidence="1"/>
<accession>A0A660L6W8</accession>
<organism evidence="12 13">
    <name type="scientific">Solirubrobacter pauli</name>
    <dbReference type="NCBI Taxonomy" id="166793"/>
    <lineage>
        <taxon>Bacteria</taxon>
        <taxon>Bacillati</taxon>
        <taxon>Actinomycetota</taxon>
        <taxon>Thermoleophilia</taxon>
        <taxon>Solirubrobacterales</taxon>
        <taxon>Solirubrobacteraceae</taxon>
        <taxon>Solirubrobacter</taxon>
    </lineage>
</organism>
<dbReference type="InterPro" id="IPR004805">
    <property type="entry name" value="DnaE2/DnaE/PolC"/>
</dbReference>
<feature type="domain" description="Polymerase/histidinol phosphatase N-terminal" evidence="11">
    <location>
        <begin position="4"/>
        <end position="71"/>
    </location>
</feature>
<dbReference type="Gene3D" id="3.20.20.140">
    <property type="entry name" value="Metal-dependent hydrolases"/>
    <property type="match status" value="1"/>
</dbReference>
<feature type="region of interest" description="Disordered" evidence="10">
    <location>
        <begin position="937"/>
        <end position="970"/>
    </location>
</feature>
<evidence type="ECO:0000259" key="11">
    <source>
        <dbReference type="SMART" id="SM00481"/>
    </source>
</evidence>
<protein>
    <recommendedName>
        <fullName evidence="1">DNA-directed DNA polymerase</fullName>
        <ecNumber evidence="1">2.7.7.7</ecNumber>
    </recommendedName>
</protein>
<dbReference type="PANTHER" id="PTHR32294:SF4">
    <property type="entry name" value="ERROR-PRONE DNA POLYMERASE"/>
    <property type="match status" value="1"/>
</dbReference>
<dbReference type="Pfam" id="PF02811">
    <property type="entry name" value="PHP"/>
    <property type="match status" value="1"/>
</dbReference>
<feature type="region of interest" description="Disordered" evidence="10">
    <location>
        <begin position="1264"/>
        <end position="1300"/>
    </location>
</feature>